<dbReference type="InterPro" id="IPR032675">
    <property type="entry name" value="LRR_dom_sf"/>
</dbReference>
<dbReference type="Pfam" id="PF23282">
    <property type="entry name" value="WHD_ROQ1"/>
    <property type="match status" value="1"/>
</dbReference>
<evidence type="ECO:0000259" key="4">
    <source>
        <dbReference type="Pfam" id="PF00931"/>
    </source>
</evidence>
<dbReference type="Gene3D" id="3.40.50.300">
    <property type="entry name" value="P-loop containing nucleotide triphosphate hydrolases"/>
    <property type="match status" value="1"/>
</dbReference>
<dbReference type="Pfam" id="PF00931">
    <property type="entry name" value="NB-ARC"/>
    <property type="match status" value="1"/>
</dbReference>
<organism evidence="6 7">
    <name type="scientific">Thlaspi arvense</name>
    <name type="common">Field penny-cress</name>
    <dbReference type="NCBI Taxonomy" id="13288"/>
    <lineage>
        <taxon>Eukaryota</taxon>
        <taxon>Viridiplantae</taxon>
        <taxon>Streptophyta</taxon>
        <taxon>Embryophyta</taxon>
        <taxon>Tracheophyta</taxon>
        <taxon>Spermatophyta</taxon>
        <taxon>Magnoliopsida</taxon>
        <taxon>eudicotyledons</taxon>
        <taxon>Gunneridae</taxon>
        <taxon>Pentapetalae</taxon>
        <taxon>rosids</taxon>
        <taxon>malvids</taxon>
        <taxon>Brassicales</taxon>
        <taxon>Brassicaceae</taxon>
        <taxon>Thlaspideae</taxon>
        <taxon>Thlaspi</taxon>
    </lineage>
</organism>
<evidence type="ECO:0000256" key="1">
    <source>
        <dbReference type="ARBA" id="ARBA00022614"/>
    </source>
</evidence>
<feature type="compositionally biased region" description="Polar residues" evidence="3">
    <location>
        <begin position="684"/>
        <end position="698"/>
    </location>
</feature>
<dbReference type="GO" id="GO:0043531">
    <property type="term" value="F:ADP binding"/>
    <property type="evidence" value="ECO:0007669"/>
    <property type="project" value="InterPro"/>
</dbReference>
<reference evidence="6 7" key="1">
    <citation type="submission" date="2022-03" db="EMBL/GenBank/DDBJ databases">
        <authorList>
            <person name="Nunn A."/>
            <person name="Chopra R."/>
            <person name="Nunn A."/>
            <person name="Contreras Garrido A."/>
        </authorList>
    </citation>
    <scope>NUCLEOTIDE SEQUENCE [LARGE SCALE GENOMIC DNA]</scope>
</reference>
<dbReference type="Gene3D" id="3.80.10.10">
    <property type="entry name" value="Ribonuclease Inhibitor"/>
    <property type="match status" value="2"/>
</dbReference>
<dbReference type="GO" id="GO:0006952">
    <property type="term" value="P:defense response"/>
    <property type="evidence" value="ECO:0007669"/>
    <property type="project" value="InterPro"/>
</dbReference>
<dbReference type="SUPFAM" id="SSF46785">
    <property type="entry name" value="Winged helix' DNA-binding domain"/>
    <property type="match status" value="1"/>
</dbReference>
<evidence type="ECO:0000313" key="7">
    <source>
        <dbReference type="Proteomes" id="UP000836841"/>
    </source>
</evidence>
<evidence type="ECO:0000313" key="6">
    <source>
        <dbReference type="EMBL" id="CAH2067878.1"/>
    </source>
</evidence>
<proteinExistence type="predicted"/>
<dbReference type="SUPFAM" id="SSF52540">
    <property type="entry name" value="P-loop containing nucleoside triphosphate hydrolases"/>
    <property type="match status" value="1"/>
</dbReference>
<dbReference type="Proteomes" id="UP000836841">
    <property type="component" value="Chromosome 5"/>
</dbReference>
<dbReference type="InterPro" id="IPR044974">
    <property type="entry name" value="Disease_R_plants"/>
</dbReference>
<protein>
    <submittedName>
        <fullName evidence="6">Uncharacterized protein</fullName>
    </submittedName>
</protein>
<dbReference type="PANTHER" id="PTHR11017:SF483">
    <property type="entry name" value="TIR DOMAIN-CONTAINING PROTEIN"/>
    <property type="match status" value="1"/>
</dbReference>
<evidence type="ECO:0000259" key="5">
    <source>
        <dbReference type="Pfam" id="PF23282"/>
    </source>
</evidence>
<sequence>MAQVGLISGWDSRNWNEESKLIGELVQDLSDRLFSPVSSTDSGEWVGMSTHMRSVYPLMCKDPNDVRMIGIWGMGGIGKTTIAKYVYKGFLSKFDGACLLENVKREFRRNGPSHLRDKILSEIFRKKDMNTWNRDSDVMKQRLRGKKILLVLDDVDEIQQLQELAGSPQWFGPGSRIVITSRDRRVLDQHDVERIYEVKPLRTTQALQLFSKHAFKQPRPCEDYRELSIDVVEQLGGLPLALQVVGGSLYRRDLEFWEDRLDLLRSNSDNTLLKALRVSYEALDELEKKIFLYIAVCFNGVYMERVRKVLDLFFVSSRRRAFPTRPSIVALMEKCMISLSKTKRLWVHDFLQDMAEDIICEGKDEKPWKRLMLWDFEDINHVFSTNLGDEAIEVESILLDMSRGDVLNITPGIFERMPNLKLLKFYANSSNGESRTRMLDGLDFLPRLRYLRWDAYNLKSLPSRFCTSFLVELNLSHSSIETVWNGAQELRLSGCKKLINLPDSIKNLKSLIDLGLANCPNVTSFPEVGTNIRWLNLNSTAIEAVPSTIGEISELHYLNLSGCDKLVNLPPTLRKLVQLKYLYLSGCTNVTEPPELAGTSTMKALDLHGTSITNQLVDSKNEEPPRCEVPVIRRFFMKNVARIEGINEFWWGQREKMSEREREIGASVTRRMSGAQGAEPMGSKTATTYESVEGGQNKTKLDIRSKEDEGGIQVDKLQDKVSDAAGLGGPVFGAGKDDKKQDLGVTGTG</sequence>
<evidence type="ECO:0000256" key="3">
    <source>
        <dbReference type="SAM" id="MobiDB-lite"/>
    </source>
</evidence>
<dbReference type="InterPro" id="IPR027417">
    <property type="entry name" value="P-loop_NTPase"/>
</dbReference>
<name>A0AAU9SPJ8_THLAR</name>
<keyword evidence="1" id="KW-0433">Leucine-rich repeat</keyword>
<dbReference type="InterPro" id="IPR058192">
    <property type="entry name" value="WHD_ROQ1-like"/>
</dbReference>
<gene>
    <name evidence="6" type="ORF">TAV2_LOCUS16857</name>
</gene>
<feature type="compositionally biased region" description="Basic and acidic residues" evidence="3">
    <location>
        <begin position="699"/>
        <end position="709"/>
    </location>
</feature>
<keyword evidence="2" id="KW-0677">Repeat</keyword>
<dbReference type="CDD" id="cd23010">
    <property type="entry name" value="PM41-like"/>
    <property type="match status" value="1"/>
</dbReference>
<feature type="domain" description="NB-ARC" evidence="4">
    <location>
        <begin position="59"/>
        <end position="217"/>
    </location>
</feature>
<dbReference type="AlphaFoldDB" id="A0AAU9SPJ8"/>
<keyword evidence="7" id="KW-1185">Reference proteome</keyword>
<feature type="region of interest" description="Disordered" evidence="3">
    <location>
        <begin position="668"/>
        <end position="749"/>
    </location>
</feature>
<dbReference type="Gene3D" id="1.10.8.430">
    <property type="entry name" value="Helical domain of apoptotic protease-activating factors"/>
    <property type="match status" value="1"/>
</dbReference>
<dbReference type="InterPro" id="IPR036390">
    <property type="entry name" value="WH_DNA-bd_sf"/>
</dbReference>
<dbReference type="PANTHER" id="PTHR11017">
    <property type="entry name" value="LEUCINE-RICH REPEAT-CONTAINING PROTEIN"/>
    <property type="match status" value="1"/>
</dbReference>
<feature type="domain" description="Disease resistance protein Roq1-like winged-helix" evidence="5">
    <location>
        <begin position="285"/>
        <end position="360"/>
    </location>
</feature>
<dbReference type="SUPFAM" id="SSF52047">
    <property type="entry name" value="RNI-like"/>
    <property type="match status" value="1"/>
</dbReference>
<dbReference type="InterPro" id="IPR042197">
    <property type="entry name" value="Apaf_helical"/>
</dbReference>
<dbReference type="EMBL" id="OU466861">
    <property type="protein sequence ID" value="CAH2067878.1"/>
    <property type="molecule type" value="Genomic_DNA"/>
</dbReference>
<accession>A0AAU9SPJ8</accession>
<dbReference type="InterPro" id="IPR002182">
    <property type="entry name" value="NB-ARC"/>
</dbReference>
<evidence type="ECO:0000256" key="2">
    <source>
        <dbReference type="ARBA" id="ARBA00022737"/>
    </source>
</evidence>
<dbReference type="PRINTS" id="PR00364">
    <property type="entry name" value="DISEASERSIST"/>
</dbReference>